<dbReference type="InterPro" id="IPR050918">
    <property type="entry name" value="CNF-like_PLA2_Inhibitor"/>
</dbReference>
<name>A0AAV3A123_PYXAD</name>
<dbReference type="PANTHER" id="PTHR20914:SF41">
    <property type="entry name" value="UROKINASE PLASMINOGEN ACTIVATOR SURFACE RECEPTOR-LIKE"/>
    <property type="match status" value="1"/>
</dbReference>
<keyword evidence="5" id="KW-1185">Reference proteome</keyword>
<comment type="subcellular location">
    <subcellularLocation>
        <location evidence="1">Secreted</location>
    </subcellularLocation>
</comment>
<evidence type="ECO:0000259" key="3">
    <source>
        <dbReference type="Pfam" id="PF00021"/>
    </source>
</evidence>
<dbReference type="CDD" id="cd00117">
    <property type="entry name" value="TFP"/>
    <property type="match status" value="1"/>
</dbReference>
<dbReference type="PANTHER" id="PTHR20914">
    <property type="entry name" value="LY6/PLAUR DOMAIN-CONTAINING PROTEIN 8"/>
    <property type="match status" value="1"/>
</dbReference>
<proteinExistence type="predicted"/>
<dbReference type="EMBL" id="DYDO01000011">
    <property type="protein sequence ID" value="DBA15833.1"/>
    <property type="molecule type" value="Genomic_DNA"/>
</dbReference>
<dbReference type="CDD" id="cd23572">
    <property type="entry name" value="TFP_LU_ECD_PINLYP_rpt2"/>
    <property type="match status" value="1"/>
</dbReference>
<gene>
    <name evidence="4" type="ORF">GDO54_003292</name>
</gene>
<dbReference type="GO" id="GO:0005576">
    <property type="term" value="C:extracellular region"/>
    <property type="evidence" value="ECO:0007669"/>
    <property type="project" value="UniProtKB-SubCell"/>
</dbReference>
<organism evidence="4 5">
    <name type="scientific">Pyxicephalus adspersus</name>
    <name type="common">African bullfrog</name>
    <dbReference type="NCBI Taxonomy" id="30357"/>
    <lineage>
        <taxon>Eukaryota</taxon>
        <taxon>Metazoa</taxon>
        <taxon>Chordata</taxon>
        <taxon>Craniata</taxon>
        <taxon>Vertebrata</taxon>
        <taxon>Euteleostomi</taxon>
        <taxon>Amphibia</taxon>
        <taxon>Batrachia</taxon>
        <taxon>Anura</taxon>
        <taxon>Neobatrachia</taxon>
        <taxon>Ranoidea</taxon>
        <taxon>Pyxicephalidae</taxon>
        <taxon>Pyxicephalinae</taxon>
        <taxon>Pyxicephalus</taxon>
    </lineage>
</organism>
<dbReference type="Gene3D" id="2.10.60.10">
    <property type="entry name" value="CD59"/>
    <property type="match status" value="2"/>
</dbReference>
<evidence type="ECO:0000256" key="2">
    <source>
        <dbReference type="ARBA" id="ARBA00022525"/>
    </source>
</evidence>
<reference evidence="4" key="1">
    <citation type="thesis" date="2020" institute="ProQuest LLC" country="789 East Eisenhower Parkway, Ann Arbor, MI, USA">
        <title>Comparative Genomics and Chromosome Evolution.</title>
        <authorList>
            <person name="Mudd A.B."/>
        </authorList>
    </citation>
    <scope>NUCLEOTIDE SEQUENCE</scope>
    <source>
        <strain evidence="4">1538</strain>
        <tissue evidence="4">Blood</tissue>
    </source>
</reference>
<dbReference type="Pfam" id="PF00021">
    <property type="entry name" value="UPAR_LY6"/>
    <property type="match status" value="2"/>
</dbReference>
<evidence type="ECO:0000313" key="4">
    <source>
        <dbReference type="EMBL" id="DBA15833.1"/>
    </source>
</evidence>
<dbReference type="InterPro" id="IPR016054">
    <property type="entry name" value="LY6_UPA_recep-like"/>
</dbReference>
<dbReference type="Proteomes" id="UP001181693">
    <property type="component" value="Unassembled WGS sequence"/>
</dbReference>
<accession>A0AAV3A123</accession>
<dbReference type="AlphaFoldDB" id="A0AAV3A123"/>
<feature type="domain" description="UPAR/Ly6" evidence="3">
    <location>
        <begin position="160"/>
        <end position="219"/>
    </location>
</feature>
<evidence type="ECO:0000256" key="1">
    <source>
        <dbReference type="ARBA" id="ARBA00004613"/>
    </source>
</evidence>
<feature type="domain" description="UPAR/Ly6" evidence="3">
    <location>
        <begin position="65"/>
        <end position="147"/>
    </location>
</feature>
<evidence type="ECO:0000313" key="5">
    <source>
        <dbReference type="Proteomes" id="UP001181693"/>
    </source>
</evidence>
<comment type="caution">
    <text evidence="4">The sequence shown here is derived from an EMBL/GenBank/DDBJ whole genome shotgun (WGS) entry which is preliminary data.</text>
</comment>
<keyword evidence="2" id="KW-0964">Secreted</keyword>
<sequence length="267" mass="29795">MAMDGMANSRVKGVLLLAEWPQMPTVGIWLHLAMSDVLNTSMGLQYPPYNLFKLRGKKLQGGHFIWCTICHDYNIDGCRDKPHLCSPHEDVCVFERKRSIYNGEDEVEIIKRCGKSSECNRAGSIRSLTKTILINTTCCDQSLCDSPLPSFPVTNNDTNGVICPACFVPNSDRCLGRSDLKCIGNEKRCIHYKRAEKQDLYIVTESLHGCTTDEVCEAGSSLLLPNGVHYKTIKTDIACNNAITHRTESYPFLLLTVTALSVLKVEM</sequence>
<protein>
    <recommendedName>
        <fullName evidence="3">UPAR/Ly6 domain-containing protein</fullName>
    </recommendedName>
</protein>
<dbReference type="SUPFAM" id="SSF57302">
    <property type="entry name" value="Snake toxin-like"/>
    <property type="match status" value="1"/>
</dbReference>
<dbReference type="InterPro" id="IPR045860">
    <property type="entry name" value="Snake_toxin-like_sf"/>
</dbReference>